<accession>A0ACA9R5M4</accession>
<sequence>AEDWTRIKVVEYYRANSEHKEWKKILYSIKKDLQKLIKSSFGFDVTRKRKAQRILDNWKDWIAAMNNPDDRAQFNIEFQQ</sequence>
<feature type="non-terminal residue" evidence="1">
    <location>
        <position position="1"/>
    </location>
</feature>
<reference evidence="1" key="1">
    <citation type="submission" date="2021-06" db="EMBL/GenBank/DDBJ databases">
        <authorList>
            <person name="Kallberg Y."/>
            <person name="Tangrot J."/>
            <person name="Rosling A."/>
        </authorList>
    </citation>
    <scope>NUCLEOTIDE SEQUENCE</scope>
    <source>
        <strain evidence="1">MA461A</strain>
    </source>
</reference>
<proteinExistence type="predicted"/>
<comment type="caution">
    <text evidence="1">The sequence shown here is derived from an EMBL/GenBank/DDBJ whole genome shotgun (WGS) entry which is preliminary data.</text>
</comment>
<evidence type="ECO:0000313" key="1">
    <source>
        <dbReference type="EMBL" id="CAG8777805.1"/>
    </source>
</evidence>
<dbReference type="EMBL" id="CAJVQC010043563">
    <property type="protein sequence ID" value="CAG8777805.1"/>
    <property type="molecule type" value="Genomic_DNA"/>
</dbReference>
<gene>
    <name evidence="1" type="ORF">RPERSI_LOCUS17154</name>
</gene>
<organism evidence="1 2">
    <name type="scientific">Racocetra persica</name>
    <dbReference type="NCBI Taxonomy" id="160502"/>
    <lineage>
        <taxon>Eukaryota</taxon>
        <taxon>Fungi</taxon>
        <taxon>Fungi incertae sedis</taxon>
        <taxon>Mucoromycota</taxon>
        <taxon>Glomeromycotina</taxon>
        <taxon>Glomeromycetes</taxon>
        <taxon>Diversisporales</taxon>
        <taxon>Gigasporaceae</taxon>
        <taxon>Racocetra</taxon>
    </lineage>
</organism>
<evidence type="ECO:0000313" key="2">
    <source>
        <dbReference type="Proteomes" id="UP000789920"/>
    </source>
</evidence>
<protein>
    <submittedName>
        <fullName evidence="1">16774_t:CDS:1</fullName>
    </submittedName>
</protein>
<name>A0ACA9R5M4_9GLOM</name>
<feature type="non-terminal residue" evidence="1">
    <location>
        <position position="80"/>
    </location>
</feature>
<dbReference type="Proteomes" id="UP000789920">
    <property type="component" value="Unassembled WGS sequence"/>
</dbReference>
<keyword evidence="2" id="KW-1185">Reference proteome</keyword>